<evidence type="ECO:0000313" key="11">
    <source>
        <dbReference type="Proteomes" id="UP000035681"/>
    </source>
</evidence>
<protein>
    <submittedName>
        <fullName evidence="12">MARVEL domain-containing protein</fullName>
    </submittedName>
</protein>
<evidence type="ECO:0000256" key="9">
    <source>
        <dbReference type="SAM" id="Phobius"/>
    </source>
</evidence>
<evidence type="ECO:0000256" key="1">
    <source>
        <dbReference type="ARBA" id="ARBA00004141"/>
    </source>
</evidence>
<dbReference type="GO" id="GO:0016020">
    <property type="term" value="C:membrane"/>
    <property type="evidence" value="ECO:0007669"/>
    <property type="project" value="UniProtKB-SubCell"/>
</dbReference>
<feature type="transmembrane region" description="Helical" evidence="9">
    <location>
        <begin position="275"/>
        <end position="293"/>
    </location>
</feature>
<dbReference type="Pfam" id="PF25093">
    <property type="entry name" value="DUF7807"/>
    <property type="match status" value="1"/>
</dbReference>
<evidence type="ECO:0000259" key="10">
    <source>
        <dbReference type="PROSITE" id="PS50922"/>
    </source>
</evidence>
<evidence type="ECO:0000256" key="2">
    <source>
        <dbReference type="ARBA" id="ARBA00004760"/>
    </source>
</evidence>
<accession>A0AAF5DEF3</accession>
<feature type="transmembrane region" description="Helical" evidence="9">
    <location>
        <begin position="137"/>
        <end position="156"/>
    </location>
</feature>
<proteinExistence type="predicted"/>
<feature type="compositionally biased region" description="Basic and acidic residues" evidence="8">
    <location>
        <begin position="633"/>
        <end position="647"/>
    </location>
</feature>
<evidence type="ECO:0000313" key="12">
    <source>
        <dbReference type="WBParaSite" id="TCONS_00010882.p1"/>
    </source>
</evidence>
<evidence type="ECO:0000256" key="8">
    <source>
        <dbReference type="SAM" id="MobiDB-lite"/>
    </source>
</evidence>
<feature type="transmembrane region" description="Helical" evidence="9">
    <location>
        <begin position="168"/>
        <end position="190"/>
    </location>
</feature>
<dbReference type="WBParaSite" id="TCONS_00010882.p1">
    <property type="protein sequence ID" value="TCONS_00010882.p1"/>
    <property type="gene ID" value="XLOC_004673"/>
</dbReference>
<comment type="pathway">
    <text evidence="3">Sphingolipid metabolism.</text>
</comment>
<reference evidence="12" key="1">
    <citation type="submission" date="2024-02" db="UniProtKB">
        <authorList>
            <consortium name="WormBaseParasite"/>
        </authorList>
    </citation>
    <scope>IDENTIFICATION</scope>
</reference>
<feature type="transmembrane region" description="Helical" evidence="9">
    <location>
        <begin position="493"/>
        <end position="518"/>
    </location>
</feature>
<feature type="region of interest" description="Disordered" evidence="8">
    <location>
        <begin position="631"/>
        <end position="662"/>
    </location>
</feature>
<dbReference type="InterPro" id="IPR056709">
    <property type="entry name" value="DUF7807"/>
</dbReference>
<feature type="transmembrane region" description="Helical" evidence="9">
    <location>
        <begin position="460"/>
        <end position="481"/>
    </location>
</feature>
<feature type="transmembrane region" description="Helical" evidence="9">
    <location>
        <begin position="430"/>
        <end position="454"/>
    </location>
</feature>
<dbReference type="PROSITE" id="PS50922">
    <property type="entry name" value="TLC"/>
    <property type="match status" value="1"/>
</dbReference>
<dbReference type="GO" id="GO:0046513">
    <property type="term" value="P:ceramide biosynthetic process"/>
    <property type="evidence" value="ECO:0007669"/>
    <property type="project" value="InterPro"/>
</dbReference>
<sequence length="662" mass="76494">SFEEFWFPKGVTWETLKSNETFHYPHVSEFKYSIFIGFFLTIIRIITESYIFLPLGYFMGFINLSPGTTLSNRCFDHLKGGFAGRTKFKKVAETAWRFVYFIFAVCLGYWALHDSDHLYQIENCWINWPYQSVNSKIMTYYMIEIGFYWALIFSHFSFDLKKSDYWQMLLHHGITILLLFISFSINFIRIGTLILLSHDFTDIFIELCKLIKYAGWDNLLNLACFIFIVVWIGTRLIYYPFWIIHSVIYTAPLLIEKTYNWLDLTSRPIVPRILLVMLIGLLILHIFWTWLLAKIVMRALAGNKLDDAREDNSILLSKITTISIENDSSLDTIHEGVVAEITPTPLKKVSTTDDTYTRGRTTSFHLPSISEQGPLKLNEEELQKQYTRRSSNVSVRSFKPNSSKRPSIAPSIAFQHYDPKYKCMCESLHVAQGGIIICSLSALSILSMVLIIVFQKEYHLKYIIPELLILTIEAVAVFFLFKGLSEKKSKLILPFLILLIIGIFGLTTLCIFSIIVAIKPDNNAGNLLTSLTLENFSEFFSDDDYTKKDEISHSLSVIRMIAIFIAITTFFLIILESWFVWTLYKVYIYFKDIIDSEIRKAAKLTGGRRCSAMVGPRENLITGKRNSTLIGESNKRRESVTKKDSNYKRSSTAKPEFQAQKF</sequence>
<keyword evidence="6 7" id="KW-0472">Membrane</keyword>
<dbReference type="AlphaFoldDB" id="A0AAF5DEF3"/>
<feature type="domain" description="TLC" evidence="10">
    <location>
        <begin position="89"/>
        <end position="301"/>
    </location>
</feature>
<feature type="transmembrane region" description="Helical" evidence="9">
    <location>
        <begin position="557"/>
        <end position="581"/>
    </location>
</feature>
<evidence type="ECO:0000256" key="6">
    <source>
        <dbReference type="ARBA" id="ARBA00023136"/>
    </source>
</evidence>
<dbReference type="Pfam" id="PF03798">
    <property type="entry name" value="TRAM_LAG1_CLN8"/>
    <property type="match status" value="1"/>
</dbReference>
<feature type="transmembrane region" description="Helical" evidence="9">
    <location>
        <begin position="95"/>
        <end position="112"/>
    </location>
</feature>
<keyword evidence="5 9" id="KW-1133">Transmembrane helix</keyword>
<dbReference type="GO" id="GO:0050291">
    <property type="term" value="F:sphingosine N-acyltransferase activity"/>
    <property type="evidence" value="ECO:0007669"/>
    <property type="project" value="InterPro"/>
</dbReference>
<evidence type="ECO:0000256" key="4">
    <source>
        <dbReference type="ARBA" id="ARBA00022692"/>
    </source>
</evidence>
<name>A0AAF5DEF3_STRER</name>
<evidence type="ECO:0000256" key="3">
    <source>
        <dbReference type="ARBA" id="ARBA00004991"/>
    </source>
</evidence>
<feature type="transmembrane region" description="Helical" evidence="9">
    <location>
        <begin position="32"/>
        <end position="53"/>
    </location>
</feature>
<dbReference type="InterPro" id="IPR016439">
    <property type="entry name" value="Lag1/Lac1-like"/>
</dbReference>
<dbReference type="PANTHER" id="PTHR12560">
    <property type="entry name" value="LONGEVITY ASSURANCE FACTOR 1 LAG1"/>
    <property type="match status" value="1"/>
</dbReference>
<feature type="transmembrane region" description="Helical" evidence="9">
    <location>
        <begin position="237"/>
        <end position="255"/>
    </location>
</feature>
<keyword evidence="11" id="KW-1185">Reference proteome</keyword>
<keyword evidence="4 7" id="KW-0812">Transmembrane</keyword>
<comment type="pathway">
    <text evidence="2">Lipid metabolism; sphingolipid metabolism.</text>
</comment>
<organism evidence="11 12">
    <name type="scientific">Strongyloides stercoralis</name>
    <name type="common">Threadworm</name>
    <dbReference type="NCBI Taxonomy" id="6248"/>
    <lineage>
        <taxon>Eukaryota</taxon>
        <taxon>Metazoa</taxon>
        <taxon>Ecdysozoa</taxon>
        <taxon>Nematoda</taxon>
        <taxon>Chromadorea</taxon>
        <taxon>Rhabditida</taxon>
        <taxon>Tylenchina</taxon>
        <taxon>Panagrolaimomorpha</taxon>
        <taxon>Strongyloidoidea</taxon>
        <taxon>Strongyloididae</taxon>
        <taxon>Strongyloides</taxon>
    </lineage>
</organism>
<dbReference type="InterPro" id="IPR006634">
    <property type="entry name" value="TLC-dom"/>
</dbReference>
<dbReference type="SMART" id="SM00724">
    <property type="entry name" value="TLC"/>
    <property type="match status" value="1"/>
</dbReference>
<evidence type="ECO:0000256" key="5">
    <source>
        <dbReference type="ARBA" id="ARBA00022989"/>
    </source>
</evidence>
<dbReference type="Proteomes" id="UP000035681">
    <property type="component" value="Unplaced"/>
</dbReference>
<feature type="transmembrane region" description="Helical" evidence="9">
    <location>
        <begin position="210"/>
        <end position="230"/>
    </location>
</feature>
<comment type="subcellular location">
    <subcellularLocation>
        <location evidence="1">Membrane</location>
        <topology evidence="1">Multi-pass membrane protein</topology>
    </subcellularLocation>
</comment>
<dbReference type="PANTHER" id="PTHR12560:SF21">
    <property type="entry name" value="CERAMIDE SYNTHASE HYL-2"/>
    <property type="match status" value="1"/>
</dbReference>
<evidence type="ECO:0000256" key="7">
    <source>
        <dbReference type="PROSITE-ProRule" id="PRU00205"/>
    </source>
</evidence>